<keyword evidence="8" id="KW-0756">Sterol biosynthesis</keyword>
<comment type="similarity">
    <text evidence="2">Belongs to the ERG4/ERG24 family.</text>
</comment>
<keyword evidence="9" id="KW-0443">Lipid metabolism</keyword>
<dbReference type="InterPro" id="IPR001171">
    <property type="entry name" value="ERG24_DHCR-like"/>
</dbReference>
<evidence type="ECO:0000256" key="1">
    <source>
        <dbReference type="ARBA" id="ARBA00004141"/>
    </source>
</evidence>
<dbReference type="AlphaFoldDB" id="A0ABD3QWU9"/>
<feature type="transmembrane region" description="Helical" evidence="13">
    <location>
        <begin position="12"/>
        <end position="37"/>
    </location>
</feature>
<gene>
    <name evidence="14" type="ORF">HJC23_011347</name>
</gene>
<evidence type="ECO:0000256" key="5">
    <source>
        <dbReference type="ARBA" id="ARBA00022955"/>
    </source>
</evidence>
<evidence type="ECO:0000256" key="11">
    <source>
        <dbReference type="ARBA" id="ARBA00023166"/>
    </source>
</evidence>
<keyword evidence="10 13" id="KW-0472">Membrane</keyword>
<evidence type="ECO:0000256" key="10">
    <source>
        <dbReference type="ARBA" id="ARBA00023136"/>
    </source>
</evidence>
<sequence>MPNQRKQMFDYKFGGPIGALTTMIFLPLVTLLLTYWASIGKIKFANILPSSEWCSSGGSYSFLCFGFGLQVLLEQVLPDEIVHGVLLPDGLGKRLPYQISDHLAFWVTLLLLNVHNEGEAMSELVFGRVPLSWLYDYHSTLAFVTILWTILLLSYLFLRSFGKGLLLAAGGDSGNPFYDFFMGRQLNPRWGTFDWK</sequence>
<keyword evidence="3" id="KW-0444">Lipid biosynthesis</keyword>
<evidence type="ECO:0000256" key="6">
    <source>
        <dbReference type="ARBA" id="ARBA00022989"/>
    </source>
</evidence>
<dbReference type="EMBL" id="JABMIG020000008">
    <property type="protein sequence ID" value="KAL3804419.1"/>
    <property type="molecule type" value="Genomic_DNA"/>
</dbReference>
<dbReference type="GO" id="GO:0016126">
    <property type="term" value="P:sterol biosynthetic process"/>
    <property type="evidence" value="ECO:0007669"/>
    <property type="project" value="UniProtKB-KW"/>
</dbReference>
<evidence type="ECO:0000256" key="9">
    <source>
        <dbReference type="ARBA" id="ARBA00023098"/>
    </source>
</evidence>
<name>A0ABD3QWU9_9STRA</name>
<keyword evidence="5" id="KW-0752">Steroid biosynthesis</keyword>
<dbReference type="Pfam" id="PF01222">
    <property type="entry name" value="ERG4_ERG24"/>
    <property type="match status" value="1"/>
</dbReference>
<comment type="caution">
    <text evidence="14">The sequence shown here is derived from an EMBL/GenBank/DDBJ whole genome shotgun (WGS) entry which is preliminary data.</text>
</comment>
<dbReference type="GO" id="GO:0016020">
    <property type="term" value="C:membrane"/>
    <property type="evidence" value="ECO:0007669"/>
    <property type="project" value="UniProtKB-SubCell"/>
</dbReference>
<dbReference type="PANTHER" id="PTHR21257">
    <property type="entry name" value="DELTA(14)-STEROL REDUCTASE"/>
    <property type="match status" value="1"/>
</dbReference>
<evidence type="ECO:0000256" key="2">
    <source>
        <dbReference type="ARBA" id="ARBA00005402"/>
    </source>
</evidence>
<keyword evidence="7" id="KW-0560">Oxidoreductase</keyword>
<evidence type="ECO:0000313" key="15">
    <source>
        <dbReference type="Proteomes" id="UP001516023"/>
    </source>
</evidence>
<evidence type="ECO:0000256" key="7">
    <source>
        <dbReference type="ARBA" id="ARBA00023002"/>
    </source>
</evidence>
<keyword evidence="12" id="KW-0753">Steroid metabolism</keyword>
<dbReference type="Proteomes" id="UP001516023">
    <property type="component" value="Unassembled WGS sequence"/>
</dbReference>
<evidence type="ECO:0000256" key="4">
    <source>
        <dbReference type="ARBA" id="ARBA00022692"/>
    </source>
</evidence>
<keyword evidence="6 13" id="KW-1133">Transmembrane helix</keyword>
<evidence type="ECO:0000256" key="8">
    <source>
        <dbReference type="ARBA" id="ARBA00023011"/>
    </source>
</evidence>
<dbReference type="PANTHER" id="PTHR21257:SF52">
    <property type="entry name" value="DELTA(14)-STEROL REDUCTASE TM7SF2"/>
    <property type="match status" value="1"/>
</dbReference>
<reference evidence="14 15" key="1">
    <citation type="journal article" date="2020" name="G3 (Bethesda)">
        <title>Improved Reference Genome for Cyclotella cryptica CCMP332, a Model for Cell Wall Morphogenesis, Salinity Adaptation, and Lipid Production in Diatoms (Bacillariophyta).</title>
        <authorList>
            <person name="Roberts W.R."/>
            <person name="Downey K.M."/>
            <person name="Ruck E.C."/>
            <person name="Traller J.C."/>
            <person name="Alverson A.J."/>
        </authorList>
    </citation>
    <scope>NUCLEOTIDE SEQUENCE [LARGE SCALE GENOMIC DNA]</scope>
    <source>
        <strain evidence="14 15">CCMP332</strain>
    </source>
</reference>
<evidence type="ECO:0000256" key="12">
    <source>
        <dbReference type="ARBA" id="ARBA00023221"/>
    </source>
</evidence>
<keyword evidence="15" id="KW-1185">Reference proteome</keyword>
<evidence type="ECO:0000256" key="13">
    <source>
        <dbReference type="SAM" id="Phobius"/>
    </source>
</evidence>
<keyword evidence="11" id="KW-1207">Sterol metabolism</keyword>
<evidence type="ECO:0000256" key="3">
    <source>
        <dbReference type="ARBA" id="ARBA00022516"/>
    </source>
</evidence>
<accession>A0ABD3QWU9</accession>
<proteinExistence type="inferred from homology"/>
<dbReference type="PROSITE" id="PS01017">
    <property type="entry name" value="STEROL_REDUCT_1"/>
    <property type="match status" value="1"/>
</dbReference>
<keyword evidence="4 13" id="KW-0812">Transmembrane</keyword>
<dbReference type="GO" id="GO:0050613">
    <property type="term" value="F:Delta14-sterol reductase activity"/>
    <property type="evidence" value="ECO:0007669"/>
    <property type="project" value="UniProtKB-ARBA"/>
</dbReference>
<protein>
    <submittedName>
        <fullName evidence="14">Uncharacterized protein</fullName>
    </submittedName>
</protein>
<organism evidence="14 15">
    <name type="scientific">Cyclotella cryptica</name>
    <dbReference type="NCBI Taxonomy" id="29204"/>
    <lineage>
        <taxon>Eukaryota</taxon>
        <taxon>Sar</taxon>
        <taxon>Stramenopiles</taxon>
        <taxon>Ochrophyta</taxon>
        <taxon>Bacillariophyta</taxon>
        <taxon>Coscinodiscophyceae</taxon>
        <taxon>Thalassiosirophycidae</taxon>
        <taxon>Stephanodiscales</taxon>
        <taxon>Stephanodiscaceae</taxon>
        <taxon>Cyclotella</taxon>
    </lineage>
</organism>
<feature type="transmembrane region" description="Helical" evidence="13">
    <location>
        <begin position="135"/>
        <end position="158"/>
    </location>
</feature>
<dbReference type="InterPro" id="IPR018083">
    <property type="entry name" value="Sterol_reductase_CS"/>
</dbReference>
<comment type="subcellular location">
    <subcellularLocation>
        <location evidence="1">Membrane</location>
        <topology evidence="1">Multi-pass membrane protein</topology>
    </subcellularLocation>
</comment>
<evidence type="ECO:0000313" key="14">
    <source>
        <dbReference type="EMBL" id="KAL3804419.1"/>
    </source>
</evidence>